<dbReference type="Proteomes" id="UP000738325">
    <property type="component" value="Unassembled WGS sequence"/>
</dbReference>
<sequence>MKLMGLCLLDKSFGIAFAILSEFDIENRSAEILTAKCPSCKATITSYKIEACPRCNVLPKGEELWTFSLARNVSFMDNTAELRHPNISSATAQSMLGCKPHEFNALSMQERTQLKRRYYLERFKIYFKVCWSDFKKQQIVHVIAMELADLQELETVNDL</sequence>
<keyword evidence="2" id="KW-1185">Reference proteome</keyword>
<dbReference type="AlphaFoldDB" id="A0A9P6R600"/>
<name>A0A9P6R600_9FUNG</name>
<accession>A0A9P6R600</accession>
<gene>
    <name evidence="1" type="ORF">BGZ99_009358</name>
</gene>
<evidence type="ECO:0000313" key="2">
    <source>
        <dbReference type="Proteomes" id="UP000738325"/>
    </source>
</evidence>
<reference evidence="1" key="1">
    <citation type="journal article" date="2020" name="Fungal Divers.">
        <title>Resolving the Mortierellaceae phylogeny through synthesis of multi-gene phylogenetics and phylogenomics.</title>
        <authorList>
            <person name="Vandepol N."/>
            <person name="Liber J."/>
            <person name="Desiro A."/>
            <person name="Na H."/>
            <person name="Kennedy M."/>
            <person name="Barry K."/>
            <person name="Grigoriev I.V."/>
            <person name="Miller A.N."/>
            <person name="O'Donnell K."/>
            <person name="Stajich J.E."/>
            <person name="Bonito G."/>
        </authorList>
    </citation>
    <scope>NUCLEOTIDE SEQUENCE</scope>
    <source>
        <strain evidence="1">REB-010B</strain>
    </source>
</reference>
<proteinExistence type="predicted"/>
<dbReference type="OrthoDB" id="3248508at2759"/>
<comment type="caution">
    <text evidence="1">The sequence shown here is derived from an EMBL/GenBank/DDBJ whole genome shotgun (WGS) entry which is preliminary data.</text>
</comment>
<organism evidence="1 2">
    <name type="scientific">Dissophora globulifera</name>
    <dbReference type="NCBI Taxonomy" id="979702"/>
    <lineage>
        <taxon>Eukaryota</taxon>
        <taxon>Fungi</taxon>
        <taxon>Fungi incertae sedis</taxon>
        <taxon>Mucoromycota</taxon>
        <taxon>Mortierellomycotina</taxon>
        <taxon>Mortierellomycetes</taxon>
        <taxon>Mortierellales</taxon>
        <taxon>Mortierellaceae</taxon>
        <taxon>Dissophora</taxon>
    </lineage>
</organism>
<dbReference type="EMBL" id="JAAAIP010000791">
    <property type="protein sequence ID" value="KAG0312640.1"/>
    <property type="molecule type" value="Genomic_DNA"/>
</dbReference>
<protein>
    <submittedName>
        <fullName evidence="1">Uncharacterized protein</fullName>
    </submittedName>
</protein>
<evidence type="ECO:0000313" key="1">
    <source>
        <dbReference type="EMBL" id="KAG0312640.1"/>
    </source>
</evidence>